<protein>
    <submittedName>
        <fullName evidence="2">Uncharacterized protein</fullName>
    </submittedName>
</protein>
<organism evidence="2 3">
    <name type="scientific">Cellulomonas chengniuliangii</name>
    <dbReference type="NCBI Taxonomy" id="2968084"/>
    <lineage>
        <taxon>Bacteria</taxon>
        <taxon>Bacillati</taxon>
        <taxon>Actinomycetota</taxon>
        <taxon>Actinomycetes</taxon>
        <taxon>Micrococcales</taxon>
        <taxon>Cellulomonadaceae</taxon>
        <taxon>Cellulomonas</taxon>
    </lineage>
</organism>
<dbReference type="RefSeq" id="WP_227567861.1">
    <property type="nucleotide sequence ID" value="NZ_CP101988.1"/>
</dbReference>
<reference evidence="2 3" key="1">
    <citation type="submission" date="2022-07" db="EMBL/GenBank/DDBJ databases">
        <title>Novel species in genus cellulomonas.</title>
        <authorList>
            <person name="Ye L."/>
        </authorList>
    </citation>
    <scope>NUCLEOTIDE SEQUENCE [LARGE SCALE GENOMIC DNA]</scope>
    <source>
        <strain evidence="3">zg-Y338</strain>
    </source>
</reference>
<gene>
    <name evidence="2" type="ORF">NP064_03690</name>
</gene>
<evidence type="ECO:0000313" key="3">
    <source>
        <dbReference type="Proteomes" id="UP001316189"/>
    </source>
</evidence>
<name>A0ABY5L254_9CELL</name>
<sequence>MSPLLTSSPAPSTGRRWTTRVALHALGLVIGVGLGLFFAVMIRDYALVWMVLLPTGLWALANRSGVTSAAGGFDLSRVPAGDLVAMTIGVLLAIPATFNALDGPWWRAAALVVVLGAVGFGMLAYAGAIRDGATIRADEATDSPRVLRAVDVALRGVRSSSGLANMYLAAVGTLLAFPTASDWLPTVAVVVTGALHAVLDGRGR</sequence>
<dbReference type="EMBL" id="CP101988">
    <property type="protein sequence ID" value="UUI76020.1"/>
    <property type="molecule type" value="Genomic_DNA"/>
</dbReference>
<feature type="transmembrane region" description="Helical" evidence="1">
    <location>
        <begin position="78"/>
        <end position="98"/>
    </location>
</feature>
<keyword evidence="3" id="KW-1185">Reference proteome</keyword>
<keyword evidence="1" id="KW-0812">Transmembrane</keyword>
<accession>A0ABY5L254</accession>
<keyword evidence="1" id="KW-0472">Membrane</keyword>
<evidence type="ECO:0000256" key="1">
    <source>
        <dbReference type="SAM" id="Phobius"/>
    </source>
</evidence>
<dbReference type="Proteomes" id="UP001316189">
    <property type="component" value="Chromosome"/>
</dbReference>
<proteinExistence type="predicted"/>
<keyword evidence="1" id="KW-1133">Transmembrane helix</keyword>
<evidence type="ECO:0000313" key="2">
    <source>
        <dbReference type="EMBL" id="UUI76020.1"/>
    </source>
</evidence>
<feature type="transmembrane region" description="Helical" evidence="1">
    <location>
        <begin position="46"/>
        <end position="66"/>
    </location>
</feature>
<feature type="transmembrane region" description="Helical" evidence="1">
    <location>
        <begin position="104"/>
        <end position="126"/>
    </location>
</feature>
<feature type="transmembrane region" description="Helical" evidence="1">
    <location>
        <begin position="21"/>
        <end position="40"/>
    </location>
</feature>